<feature type="domain" description="Minor fimbrium subunit Mfa1 C-terminal" evidence="2">
    <location>
        <begin position="567"/>
        <end position="646"/>
    </location>
</feature>
<feature type="chain" id="PRO_5008013848" description="Minor fimbrium subunit Mfa1 C-terminal domain-containing protein" evidence="1">
    <location>
        <begin position="21"/>
        <end position="653"/>
    </location>
</feature>
<accession>A0A173VH29</accession>
<name>A0A173VH29_PARDI</name>
<protein>
    <recommendedName>
        <fullName evidence="2">Minor fimbrium subunit Mfa1 C-terminal domain-containing protein</fullName>
    </recommendedName>
</protein>
<dbReference type="Gene3D" id="2.60.40.2580">
    <property type="match status" value="1"/>
</dbReference>
<evidence type="ECO:0000256" key="1">
    <source>
        <dbReference type="SAM" id="SignalP"/>
    </source>
</evidence>
<dbReference type="GO" id="GO:0009418">
    <property type="term" value="C:pilus shaft"/>
    <property type="evidence" value="ECO:0007669"/>
    <property type="project" value="InterPro"/>
</dbReference>
<dbReference type="Proteomes" id="UP000095591">
    <property type="component" value="Unassembled WGS sequence"/>
</dbReference>
<dbReference type="PROSITE" id="PS51257">
    <property type="entry name" value="PROKAR_LIPOPROTEIN"/>
    <property type="match status" value="1"/>
</dbReference>
<organism evidence="3 4">
    <name type="scientific">Parabacteroides distasonis</name>
    <dbReference type="NCBI Taxonomy" id="823"/>
    <lineage>
        <taxon>Bacteria</taxon>
        <taxon>Pseudomonadati</taxon>
        <taxon>Bacteroidota</taxon>
        <taxon>Bacteroidia</taxon>
        <taxon>Bacteroidales</taxon>
        <taxon>Tannerellaceae</taxon>
        <taxon>Parabacteroides</taxon>
    </lineage>
</organism>
<evidence type="ECO:0000259" key="2">
    <source>
        <dbReference type="Pfam" id="PF15495"/>
    </source>
</evidence>
<gene>
    <name evidence="3" type="ORF">ERS852429_03049</name>
</gene>
<dbReference type="Gene3D" id="2.60.40.3690">
    <property type="match status" value="2"/>
</dbReference>
<proteinExistence type="predicted"/>
<feature type="signal peptide" evidence="1">
    <location>
        <begin position="1"/>
        <end position="20"/>
    </location>
</feature>
<dbReference type="RefSeq" id="WP_057319754.1">
    <property type="nucleotide sequence ID" value="NZ_CYXP01000007.1"/>
</dbReference>
<dbReference type="InterPro" id="IPR029140">
    <property type="entry name" value="Mfa1_C"/>
</dbReference>
<dbReference type="Pfam" id="PF15495">
    <property type="entry name" value="Fimbrillin_C"/>
    <property type="match status" value="1"/>
</dbReference>
<evidence type="ECO:0000313" key="3">
    <source>
        <dbReference type="EMBL" id="CUN26471.1"/>
    </source>
</evidence>
<evidence type="ECO:0000313" key="4">
    <source>
        <dbReference type="Proteomes" id="UP000095591"/>
    </source>
</evidence>
<dbReference type="InterPro" id="IPR047786">
    <property type="entry name" value="Mfa1_fim"/>
</dbReference>
<dbReference type="EMBL" id="CYXP01000007">
    <property type="protein sequence ID" value="CUN26471.1"/>
    <property type="molecule type" value="Genomic_DNA"/>
</dbReference>
<sequence>MKLKSTLWALAFACAAVSCSDDLESGPNGNNNNGEMGEADAYLKVVVNSDIATKAADTDMETEAGSHSEYVVNDVTIILFDNGEDADYDFEANSQIKGVGFAKVGEMEGDATEGHSFMAQIEVPVSDPGSTLAGNTYGVIAVTNLGGSKEAPNELYNAIKGQTEGTKITKGSDLADYIIKYDQYNHKTNGFVMSTHAMQWPLETGERSEVTFDENPTNENNAPTVNVYVERLAAKIRIKEDTDKGENFFYPIASTEKENETIAKVALQQAAIVNQLNSGSYLLKRVSKTITGEGEVNETDEQTYLGPEDWSMNGTTKVVTANYVIDPWFFKKNASADLSTNNVQLSYKNSYRTNEQASMNNLGDLWSSYSDKKTLPSETNDNGSIDLAYVMENTTKVGTSLQGYATGAVFKATYYPAQMSEVNEATGSVTSQPVKYDGTDFDAIDNTASGVTFYRYEGKIFKDYKAIFAYYLNEHGHFEGDENGLASCNYTDFIGDDFQSLKIADFYDHFYADEEAQHDPFGYLDYLHKESEKNPDAKTFGDLTGVQDFTAFMASKPDATTYDDVDEFKNGECYYTYWIQHQDNKNSHLIVPMEYSIVRNNIYELQISGVSGLGFARSMVPDPKDPTEDSNQLLNVVLHVKDWTVRPNGGIIL</sequence>
<dbReference type="AlphaFoldDB" id="A0A173VH29"/>
<dbReference type="NCBIfam" id="NF038041">
    <property type="entry name" value="fim_Mfa1_fam"/>
    <property type="match status" value="1"/>
</dbReference>
<reference evidence="3 4" key="1">
    <citation type="submission" date="2015-09" db="EMBL/GenBank/DDBJ databases">
        <authorList>
            <consortium name="Pathogen Informatics"/>
        </authorList>
    </citation>
    <scope>NUCLEOTIDE SEQUENCE [LARGE SCALE GENOMIC DNA]</scope>
    <source>
        <strain evidence="3 4">2789STDY5608872</strain>
    </source>
</reference>
<keyword evidence="1" id="KW-0732">Signal</keyword>